<dbReference type="InterPro" id="IPR011051">
    <property type="entry name" value="RmlC_Cupin_sf"/>
</dbReference>
<protein>
    <submittedName>
        <fullName evidence="3">Mannose-6-phosphate isomerase</fullName>
    </submittedName>
</protein>
<dbReference type="PANTHER" id="PTHR42742">
    <property type="entry name" value="TRANSCRIPTIONAL REPRESSOR MPRA"/>
    <property type="match status" value="1"/>
</dbReference>
<evidence type="ECO:0000256" key="1">
    <source>
        <dbReference type="ARBA" id="ARBA00022723"/>
    </source>
</evidence>
<comment type="caution">
    <text evidence="3">The sequence shown here is derived from an EMBL/GenBank/DDBJ whole genome shotgun (WGS) entry which is preliminary data.</text>
</comment>
<dbReference type="SUPFAM" id="SSF51182">
    <property type="entry name" value="RmlC-like cupins"/>
    <property type="match status" value="1"/>
</dbReference>
<dbReference type="EMBL" id="BMGD01000001">
    <property type="protein sequence ID" value="GGB55378.1"/>
    <property type="molecule type" value="Genomic_DNA"/>
</dbReference>
<organism evidence="3 4">
    <name type="scientific">Blastomonas aquatica</name>
    <dbReference type="NCBI Taxonomy" id="1510276"/>
    <lineage>
        <taxon>Bacteria</taxon>
        <taxon>Pseudomonadati</taxon>
        <taxon>Pseudomonadota</taxon>
        <taxon>Alphaproteobacteria</taxon>
        <taxon>Sphingomonadales</taxon>
        <taxon>Sphingomonadaceae</taxon>
        <taxon>Blastomonas</taxon>
    </lineage>
</organism>
<sequence length="288" mass="30842">MVLMDPMILPMKLAMRQVVKPWGRADVPAPFHNPGPERIGEIWFEVDGSASPSLPPLALLIKYLFTSERLSIQVHPSDTEAQAMGLASGKEECWLVLDAEPGATLGIGTVRAMSGVELRSAALDGSIEQLLDWRPVERGDFFYIPAGTVHAIGAGVCLIEIQQNADITYRLYDYGRPRELHLDRGVAVSKAEPYSHPLRKRVDLSVDQTLVDGPLFKVLLTGDAPQTLAGSGPLFVIPLEGHASAQSDSGLLTAAAGECLAVNPDAAYQASSGARLLLARANQIGQTA</sequence>
<dbReference type="InterPro" id="IPR051804">
    <property type="entry name" value="Carb_Metab_Reg_Kinase/Isom"/>
</dbReference>
<keyword evidence="4" id="KW-1185">Reference proteome</keyword>
<keyword evidence="2" id="KW-0862">Zinc</keyword>
<evidence type="ECO:0000313" key="3">
    <source>
        <dbReference type="EMBL" id="GGB55378.1"/>
    </source>
</evidence>
<dbReference type="Gene3D" id="2.60.120.10">
    <property type="entry name" value="Jelly Rolls"/>
    <property type="match status" value="1"/>
</dbReference>
<evidence type="ECO:0000256" key="2">
    <source>
        <dbReference type="ARBA" id="ARBA00022833"/>
    </source>
</evidence>
<accession>A0ABQ1IXZ7</accession>
<dbReference type="PANTHER" id="PTHR42742:SF3">
    <property type="entry name" value="FRUCTOKINASE"/>
    <property type="match status" value="1"/>
</dbReference>
<dbReference type="InterPro" id="IPR014710">
    <property type="entry name" value="RmlC-like_jellyroll"/>
</dbReference>
<dbReference type="Proteomes" id="UP000614261">
    <property type="component" value="Unassembled WGS sequence"/>
</dbReference>
<dbReference type="GO" id="GO:0016853">
    <property type="term" value="F:isomerase activity"/>
    <property type="evidence" value="ECO:0007669"/>
    <property type="project" value="UniProtKB-KW"/>
</dbReference>
<dbReference type="CDD" id="cd07010">
    <property type="entry name" value="cupin_PMI_type_I_N_bac"/>
    <property type="match status" value="1"/>
</dbReference>
<reference evidence="4" key="1">
    <citation type="journal article" date="2019" name="Int. J. Syst. Evol. Microbiol.">
        <title>The Global Catalogue of Microorganisms (GCM) 10K type strain sequencing project: providing services to taxonomists for standard genome sequencing and annotation.</title>
        <authorList>
            <consortium name="The Broad Institute Genomics Platform"/>
            <consortium name="The Broad Institute Genome Sequencing Center for Infectious Disease"/>
            <person name="Wu L."/>
            <person name="Ma J."/>
        </authorList>
    </citation>
    <scope>NUCLEOTIDE SEQUENCE [LARGE SCALE GENOMIC DNA]</scope>
    <source>
        <strain evidence="4">CGMCC 1.12851</strain>
    </source>
</reference>
<gene>
    <name evidence="3" type="ORF">GCM10010833_07610</name>
</gene>
<keyword evidence="1" id="KW-0479">Metal-binding</keyword>
<proteinExistence type="predicted"/>
<keyword evidence="3" id="KW-0413">Isomerase</keyword>
<name>A0ABQ1IXZ7_9SPHN</name>
<evidence type="ECO:0000313" key="4">
    <source>
        <dbReference type="Proteomes" id="UP000614261"/>
    </source>
</evidence>